<organism evidence="4 5">
    <name type="scientific">Ceratodon purpureus</name>
    <name type="common">Fire moss</name>
    <name type="synonym">Dicranum purpureum</name>
    <dbReference type="NCBI Taxonomy" id="3225"/>
    <lineage>
        <taxon>Eukaryota</taxon>
        <taxon>Viridiplantae</taxon>
        <taxon>Streptophyta</taxon>
        <taxon>Embryophyta</taxon>
        <taxon>Bryophyta</taxon>
        <taxon>Bryophytina</taxon>
        <taxon>Bryopsida</taxon>
        <taxon>Dicranidae</taxon>
        <taxon>Pseudoditrichales</taxon>
        <taxon>Ditrichaceae</taxon>
        <taxon>Ceratodon</taxon>
    </lineage>
</organism>
<dbReference type="InterPro" id="IPR016040">
    <property type="entry name" value="NAD(P)-bd_dom"/>
</dbReference>
<dbReference type="Gene3D" id="3.40.50.720">
    <property type="entry name" value="NAD(P)-binding Rossmann-like Domain"/>
    <property type="match status" value="2"/>
</dbReference>
<dbReference type="Gene3D" id="2.60.120.430">
    <property type="entry name" value="Galactose-binding lectin"/>
    <property type="match status" value="1"/>
</dbReference>
<dbReference type="PANTHER" id="PTHR15020:SF50">
    <property type="entry name" value="UPF0659 PROTEIN YMR090W"/>
    <property type="match status" value="1"/>
</dbReference>
<accession>A0A8T0J130</accession>
<dbReference type="AlphaFoldDB" id="A0A8T0J130"/>
<dbReference type="Pfam" id="PF13460">
    <property type="entry name" value="NAD_binding_10"/>
    <property type="match status" value="2"/>
</dbReference>
<dbReference type="SUPFAM" id="SSF49785">
    <property type="entry name" value="Galactose-binding domain-like"/>
    <property type="match status" value="1"/>
</dbReference>
<sequence length="737" mass="81201">MHSTSVLRRSLNRRNRNDNGSEVALLPREAGNPQTKLQTTSARYKNKRCRSISRSETDFSVNWHALGDDHRIHAEIQNYKTRASGGQKWQSSGKGRSRWPHVGAERTRPRRGLHEASEKGRHNHTRLPLHHHLLLLPDTVSHNCRFIDVAMGHQVFTLSSRHPHSALSSLCNLPSTAPLYSGLYRVPAASSSSQASIASVQLRARVIRADGGRQPWDFGRFVKTLYFFNGPPSLGKLVSSVMQAMGGEREEPSRSSQGGSGELVLVTGATGGVGKRVVDELRRKGIRVRAMVRSLEKAQKLLGSDVEVVAADVTQSATLLPEYFKGVTKIVVAHSCIVGPKEGDTADRQKYYQGIKFFDPEVKGDTPEAVEYRGLQNLLDKAKQYGSLPYEGRVLFCISPNGVPSGPAWGALDDVVMGGVSASSFQISPSGGEDGGPVGLFKGYVSTDNNGGFASIRSKNFDPMQDLSAYDGFEFRLKGDGHRFKFIVRTSTDWDAMGYTCGFDTEKGEWQTIRIPFSSFVPVFRARTVKDAPPFDTSRIASLQLLFSKFEYDEKLNPKFEAGPFELPIASIKAYLKEPVVPHIVHLGSAGATRPDRPGLDLSKQPPAVRMNKELGYILTFKLKGEDLVRESGIPYTVIRPCALTEEPAGAELQFEQGDNITGKISRQEVARIIVDALSSPDARDKTFEVKSTVPFSEPFTVDPANPPPERDYQPFFKQLRTGITGKEALEKVEASV</sequence>
<protein>
    <submittedName>
        <fullName evidence="4">Uncharacterized protein</fullName>
    </submittedName>
</protein>
<evidence type="ECO:0000313" key="4">
    <source>
        <dbReference type="EMBL" id="KAG0589664.1"/>
    </source>
</evidence>
<dbReference type="SUPFAM" id="SSF51735">
    <property type="entry name" value="NAD(P)-binding Rossmann-fold domains"/>
    <property type="match status" value="1"/>
</dbReference>
<dbReference type="FunFam" id="3.40.50.720:FF:000377">
    <property type="entry name" value="NAD(P)-binding Rossmann-fold superfamily protein"/>
    <property type="match status" value="1"/>
</dbReference>
<name>A0A8T0J130_CERPU</name>
<dbReference type="InterPro" id="IPR013857">
    <property type="entry name" value="NADH-UbQ_OxRdtase-assoc_prot30"/>
</dbReference>
<dbReference type="InterPro" id="IPR008979">
    <property type="entry name" value="Galactose-bd-like_sf"/>
</dbReference>
<gene>
    <name evidence="4" type="ORF">KC19_1G037900</name>
</gene>
<evidence type="ECO:0000259" key="3">
    <source>
        <dbReference type="Pfam" id="PF13460"/>
    </source>
</evidence>
<feature type="region of interest" description="Disordered" evidence="1">
    <location>
        <begin position="81"/>
        <end position="123"/>
    </location>
</feature>
<feature type="domain" description="NAD(P)-binding" evidence="3">
    <location>
        <begin position="577"/>
        <end position="681"/>
    </location>
</feature>
<dbReference type="FunFam" id="3.40.50.720:FF:000344">
    <property type="entry name" value="NAD(P)-binding Rossmann-fold superfamily protein"/>
    <property type="match status" value="1"/>
</dbReference>
<dbReference type="Proteomes" id="UP000822688">
    <property type="component" value="Chromosome 1"/>
</dbReference>
<dbReference type="InterPro" id="IPR036291">
    <property type="entry name" value="NAD(P)-bd_dom_sf"/>
</dbReference>
<dbReference type="EMBL" id="CM026421">
    <property type="protein sequence ID" value="KAG0589664.1"/>
    <property type="molecule type" value="Genomic_DNA"/>
</dbReference>
<evidence type="ECO:0000259" key="2">
    <source>
        <dbReference type="Pfam" id="PF08547"/>
    </source>
</evidence>
<feature type="compositionally biased region" description="Basic and acidic residues" evidence="1">
    <location>
        <begin position="103"/>
        <end position="120"/>
    </location>
</feature>
<feature type="compositionally biased region" description="Low complexity" evidence="1">
    <location>
        <begin position="84"/>
        <end position="94"/>
    </location>
</feature>
<dbReference type="PANTHER" id="PTHR15020">
    <property type="entry name" value="FLAVIN REDUCTASE-RELATED"/>
    <property type="match status" value="1"/>
</dbReference>
<evidence type="ECO:0000313" key="5">
    <source>
        <dbReference type="Proteomes" id="UP000822688"/>
    </source>
</evidence>
<reference evidence="4" key="1">
    <citation type="submission" date="2020-06" db="EMBL/GenBank/DDBJ databases">
        <title>WGS assembly of Ceratodon purpureus strain R40.</title>
        <authorList>
            <person name="Carey S.B."/>
            <person name="Jenkins J."/>
            <person name="Shu S."/>
            <person name="Lovell J.T."/>
            <person name="Sreedasyam A."/>
            <person name="Maumus F."/>
            <person name="Tiley G.P."/>
            <person name="Fernandez-Pozo N."/>
            <person name="Barry K."/>
            <person name="Chen C."/>
            <person name="Wang M."/>
            <person name="Lipzen A."/>
            <person name="Daum C."/>
            <person name="Saski C.A."/>
            <person name="Payton A.C."/>
            <person name="Mcbreen J.C."/>
            <person name="Conrad R.E."/>
            <person name="Kollar L.M."/>
            <person name="Olsson S."/>
            <person name="Huttunen S."/>
            <person name="Landis J.B."/>
            <person name="Wickett N.J."/>
            <person name="Johnson M.G."/>
            <person name="Rensing S.A."/>
            <person name="Grimwood J."/>
            <person name="Schmutz J."/>
            <person name="Mcdaniel S.F."/>
        </authorList>
    </citation>
    <scope>NUCLEOTIDE SEQUENCE</scope>
    <source>
        <strain evidence="4">R40</strain>
    </source>
</reference>
<comment type="caution">
    <text evidence="4">The sequence shown here is derived from an EMBL/GenBank/DDBJ whole genome shotgun (WGS) entry which is preliminary data.</text>
</comment>
<feature type="region of interest" description="Disordered" evidence="1">
    <location>
        <begin position="1"/>
        <end position="21"/>
    </location>
</feature>
<evidence type="ECO:0000256" key="1">
    <source>
        <dbReference type="SAM" id="MobiDB-lite"/>
    </source>
</evidence>
<feature type="domain" description="NAD(P)-binding" evidence="3">
    <location>
        <begin position="268"/>
        <end position="341"/>
    </location>
</feature>
<proteinExistence type="predicted"/>
<dbReference type="Pfam" id="PF08547">
    <property type="entry name" value="CIA30"/>
    <property type="match status" value="1"/>
</dbReference>
<keyword evidence="5" id="KW-1185">Reference proteome</keyword>
<feature type="domain" description="NADH:ubiquinone oxidoreductase intermediate-associated protein 30" evidence="2">
    <location>
        <begin position="408"/>
        <end position="569"/>
    </location>
</feature>